<dbReference type="InterPro" id="IPR013655">
    <property type="entry name" value="PAS_fold_3"/>
</dbReference>
<dbReference type="OrthoDB" id="9759607at2"/>
<dbReference type="NCBIfam" id="TIGR00229">
    <property type="entry name" value="sensory_box"/>
    <property type="match status" value="1"/>
</dbReference>
<proteinExistence type="predicted"/>
<dbReference type="EMBL" id="FXTP01000001">
    <property type="protein sequence ID" value="SMO36720.1"/>
    <property type="molecule type" value="Genomic_DNA"/>
</dbReference>
<dbReference type="RefSeq" id="WP_142452811.1">
    <property type="nucleotide sequence ID" value="NZ_FXTP01000001.1"/>
</dbReference>
<evidence type="ECO:0000313" key="3">
    <source>
        <dbReference type="Proteomes" id="UP000317557"/>
    </source>
</evidence>
<feature type="domain" description="PAS fold-3" evidence="1">
    <location>
        <begin position="41"/>
        <end position="112"/>
    </location>
</feature>
<dbReference type="CDD" id="cd00130">
    <property type="entry name" value="PAS"/>
    <property type="match status" value="1"/>
</dbReference>
<dbReference type="Proteomes" id="UP000317557">
    <property type="component" value="Unassembled WGS sequence"/>
</dbReference>
<accession>A0A521AQ02</accession>
<organism evidence="2 3">
    <name type="scientific">Gracilimonas mengyeensis</name>
    <dbReference type="NCBI Taxonomy" id="1302730"/>
    <lineage>
        <taxon>Bacteria</taxon>
        <taxon>Pseudomonadati</taxon>
        <taxon>Balneolota</taxon>
        <taxon>Balneolia</taxon>
        <taxon>Balneolales</taxon>
        <taxon>Balneolaceae</taxon>
        <taxon>Gracilimonas</taxon>
    </lineage>
</organism>
<dbReference type="AlphaFoldDB" id="A0A521AQ02"/>
<keyword evidence="3" id="KW-1185">Reference proteome</keyword>
<keyword evidence="2" id="KW-0675">Receptor</keyword>
<reference evidence="2 3" key="1">
    <citation type="submission" date="2017-05" db="EMBL/GenBank/DDBJ databases">
        <authorList>
            <person name="Varghese N."/>
            <person name="Submissions S."/>
        </authorList>
    </citation>
    <scope>NUCLEOTIDE SEQUENCE [LARGE SCALE GENOMIC DNA]</scope>
    <source>
        <strain evidence="2 3">DSM 21985</strain>
    </source>
</reference>
<protein>
    <submittedName>
        <fullName evidence="2">Aerotaxis receptor</fullName>
    </submittedName>
</protein>
<dbReference type="Gene3D" id="3.30.450.20">
    <property type="entry name" value="PAS domain"/>
    <property type="match status" value="1"/>
</dbReference>
<dbReference type="InterPro" id="IPR000014">
    <property type="entry name" value="PAS"/>
</dbReference>
<evidence type="ECO:0000259" key="1">
    <source>
        <dbReference type="Pfam" id="PF08447"/>
    </source>
</evidence>
<dbReference type="SUPFAM" id="SSF55785">
    <property type="entry name" value="PYP-like sensor domain (PAS domain)"/>
    <property type="match status" value="1"/>
</dbReference>
<sequence>MELTKIQPKIKDLPEVTPINQESRFNFDELFFSVTDKKSNILFANDVFVRISKYKEEEILGQLHKVIRHPDMPRSVFKIFWDHLKANKPVAAYVKNMAKDGSYYWVMALAFPCDAGYLSIRLKPSCQIFDKVRKIYAETLKLEKQREIGGDKKKAMQAGEEHLLSLLKEEGFACYDDFMWNALQGEMKSREDQISKNHYDNYEHATEEFKTLAELDGYLSNLVCSLVSLKSVYESISGHSGYILALAKSIVRLSLNAQVNSSKLTDTDQSLSVIAEKMGEQSILGESNLVDLKNIIEKFSDITGTLNFDIVSAKLQVEMTLEFIRELKDNSNKYDNAELKPEEAKKILYSAFEPRLKTICDGLIKIPEYMQGLLTGVKVIERFLMTLRFIHITGKVEVSRMASNSAFATTFQSLLEEINTAEGHLNELSDSIVSHKHVVEKFRERHSDLTQILKNLNISLKQEQH</sequence>
<dbReference type="Pfam" id="PF08447">
    <property type="entry name" value="PAS_3"/>
    <property type="match status" value="1"/>
</dbReference>
<name>A0A521AQ02_9BACT</name>
<gene>
    <name evidence="2" type="ORF">SAMN06265219_101300</name>
</gene>
<dbReference type="InterPro" id="IPR035965">
    <property type="entry name" value="PAS-like_dom_sf"/>
</dbReference>
<evidence type="ECO:0000313" key="2">
    <source>
        <dbReference type="EMBL" id="SMO36720.1"/>
    </source>
</evidence>